<accession>A0A840IFA8</accession>
<comment type="caution">
    <text evidence="4">The sequence shown here is derived from an EMBL/GenBank/DDBJ whole genome shotgun (WGS) entry which is preliminary data.</text>
</comment>
<feature type="region of interest" description="Disordered" evidence="1">
    <location>
        <begin position="398"/>
        <end position="428"/>
    </location>
</feature>
<dbReference type="AlphaFoldDB" id="A0A840IFA8"/>
<keyword evidence="5" id="KW-1185">Reference proteome</keyword>
<evidence type="ECO:0000259" key="3">
    <source>
        <dbReference type="Pfam" id="PF02470"/>
    </source>
</evidence>
<keyword evidence="2" id="KW-0472">Membrane</keyword>
<organism evidence="4 5">
    <name type="scientific">Conexibacter arvalis</name>
    <dbReference type="NCBI Taxonomy" id="912552"/>
    <lineage>
        <taxon>Bacteria</taxon>
        <taxon>Bacillati</taxon>
        <taxon>Actinomycetota</taxon>
        <taxon>Thermoleophilia</taxon>
        <taxon>Solirubrobacterales</taxon>
        <taxon>Conexibacteraceae</taxon>
        <taxon>Conexibacter</taxon>
    </lineage>
</organism>
<evidence type="ECO:0000256" key="2">
    <source>
        <dbReference type="SAM" id="Phobius"/>
    </source>
</evidence>
<evidence type="ECO:0000256" key="1">
    <source>
        <dbReference type="SAM" id="MobiDB-lite"/>
    </source>
</evidence>
<evidence type="ECO:0000313" key="5">
    <source>
        <dbReference type="Proteomes" id="UP000585272"/>
    </source>
</evidence>
<feature type="domain" description="Mce/MlaD" evidence="3">
    <location>
        <begin position="40"/>
        <end position="122"/>
    </location>
</feature>
<sequence length="486" mass="51502">MRRSTSVAANPVLIGAATVLVVIVAVFLAYNANNGLPFVPTYRLYANVPDAANLVTGNEVRIGGDRVGIISSIDPVTHDDGKVTARLTLKLDTKVDPLPQDSTVIVRPRSAVGLKYLEITRGASSEGLPDGAEIDLGQATPEPVEIDQFLNMFDERTRIANRENLKIFSEALAGRGLDLNAAIVELDPLTRGAIPVLQNLTDPRTGFAEFWQALGRTAGAVAPVAEQQGQLFRNLSTTFEAFAAIARPYMQDSITGGPPAMEAAIEAFPFQRTFLANSAGFFRELQPGARALRASAPALAEAFTVGTRTIKRASALNERLARSMRSLQAFAEDPQVPIGIAGLHRTVNVLSPTIANLSSVQTTCNYVGLLLNNANRALLDRDAGGRPQGSWITLQPFGGPIGPNSEGGPAGAPADGPPTFGTDPTNHLHANPYPYVGAPGQNGICMAGTERYDIGRTVIGNPPGQTPTTRFNVPGNILDFPAAARR</sequence>
<dbReference type="PANTHER" id="PTHR33371">
    <property type="entry name" value="INTERMEMBRANE PHOSPHOLIPID TRANSPORT SYSTEM BINDING PROTEIN MLAD-RELATED"/>
    <property type="match status" value="1"/>
</dbReference>
<dbReference type="InterPro" id="IPR052336">
    <property type="entry name" value="MlaD_Phospholipid_Transporter"/>
</dbReference>
<dbReference type="EMBL" id="JACHNU010000002">
    <property type="protein sequence ID" value="MBB4662678.1"/>
    <property type="molecule type" value="Genomic_DNA"/>
</dbReference>
<dbReference type="Proteomes" id="UP000585272">
    <property type="component" value="Unassembled WGS sequence"/>
</dbReference>
<dbReference type="RefSeq" id="WP_183342035.1">
    <property type="nucleotide sequence ID" value="NZ_JACHNU010000002.1"/>
</dbReference>
<evidence type="ECO:0000313" key="4">
    <source>
        <dbReference type="EMBL" id="MBB4662678.1"/>
    </source>
</evidence>
<gene>
    <name evidence="4" type="ORF">BDZ31_002264</name>
</gene>
<keyword evidence="2" id="KW-1133">Transmembrane helix</keyword>
<proteinExistence type="predicted"/>
<protein>
    <submittedName>
        <fullName evidence="4">Virulence factor Mce-like protein</fullName>
    </submittedName>
</protein>
<keyword evidence="2" id="KW-0812">Transmembrane</keyword>
<dbReference type="InterPro" id="IPR003399">
    <property type="entry name" value="Mce/MlaD"/>
</dbReference>
<reference evidence="4 5" key="1">
    <citation type="submission" date="2020-08" db="EMBL/GenBank/DDBJ databases">
        <title>Genomic Encyclopedia of Archaeal and Bacterial Type Strains, Phase II (KMG-II): from individual species to whole genera.</title>
        <authorList>
            <person name="Goeker M."/>
        </authorList>
    </citation>
    <scope>NUCLEOTIDE SEQUENCE [LARGE SCALE GENOMIC DNA]</scope>
    <source>
        <strain evidence="4 5">DSM 23288</strain>
    </source>
</reference>
<name>A0A840IFA8_9ACTN</name>
<dbReference type="PANTHER" id="PTHR33371:SF4">
    <property type="entry name" value="INTERMEMBRANE PHOSPHOLIPID TRANSPORT SYSTEM BINDING PROTEIN MLAD"/>
    <property type="match status" value="1"/>
</dbReference>
<dbReference type="Pfam" id="PF02470">
    <property type="entry name" value="MlaD"/>
    <property type="match status" value="1"/>
</dbReference>
<feature type="transmembrane region" description="Helical" evidence="2">
    <location>
        <begin position="12"/>
        <end position="30"/>
    </location>
</feature>